<gene>
    <name evidence="1" type="ORF">NDU88_011223</name>
</gene>
<sequence>MIRGMITEAEAAGWITQQEAEFLDTKNPKVPYFYYLCPLLSTDQDILYLGALGAITSKRDAPPTLRDRLLFYKYLGNTCEFSRVIPFTTKSLLRLWVC</sequence>
<organism evidence="1 2">
    <name type="scientific">Pleurodeles waltl</name>
    <name type="common">Iberian ribbed newt</name>
    <dbReference type="NCBI Taxonomy" id="8319"/>
    <lineage>
        <taxon>Eukaryota</taxon>
        <taxon>Metazoa</taxon>
        <taxon>Chordata</taxon>
        <taxon>Craniata</taxon>
        <taxon>Vertebrata</taxon>
        <taxon>Euteleostomi</taxon>
        <taxon>Amphibia</taxon>
        <taxon>Batrachia</taxon>
        <taxon>Caudata</taxon>
        <taxon>Salamandroidea</taxon>
        <taxon>Salamandridae</taxon>
        <taxon>Pleurodelinae</taxon>
        <taxon>Pleurodeles</taxon>
    </lineage>
</organism>
<accession>A0AAV7QWL9</accession>
<protein>
    <submittedName>
        <fullName evidence="1">Uncharacterized protein</fullName>
    </submittedName>
</protein>
<comment type="caution">
    <text evidence="1">The sequence shown here is derived from an EMBL/GenBank/DDBJ whole genome shotgun (WGS) entry which is preliminary data.</text>
</comment>
<reference evidence="1" key="1">
    <citation type="journal article" date="2022" name="bioRxiv">
        <title>Sequencing and chromosome-scale assembly of the giantPleurodeles waltlgenome.</title>
        <authorList>
            <person name="Brown T."/>
            <person name="Elewa A."/>
            <person name="Iarovenko S."/>
            <person name="Subramanian E."/>
            <person name="Araus A.J."/>
            <person name="Petzold A."/>
            <person name="Susuki M."/>
            <person name="Suzuki K.-i.T."/>
            <person name="Hayashi T."/>
            <person name="Toyoda A."/>
            <person name="Oliveira C."/>
            <person name="Osipova E."/>
            <person name="Leigh N.D."/>
            <person name="Simon A."/>
            <person name="Yun M.H."/>
        </authorList>
    </citation>
    <scope>NUCLEOTIDE SEQUENCE</scope>
    <source>
        <strain evidence="1">20211129_DDA</strain>
        <tissue evidence="1">Liver</tissue>
    </source>
</reference>
<evidence type="ECO:0000313" key="1">
    <source>
        <dbReference type="EMBL" id="KAJ1144929.1"/>
    </source>
</evidence>
<dbReference type="AlphaFoldDB" id="A0AAV7QWL9"/>
<keyword evidence="2" id="KW-1185">Reference proteome</keyword>
<dbReference type="EMBL" id="JANPWB010000010">
    <property type="protein sequence ID" value="KAJ1144929.1"/>
    <property type="molecule type" value="Genomic_DNA"/>
</dbReference>
<proteinExistence type="predicted"/>
<name>A0AAV7QWL9_PLEWA</name>
<evidence type="ECO:0000313" key="2">
    <source>
        <dbReference type="Proteomes" id="UP001066276"/>
    </source>
</evidence>
<dbReference type="Proteomes" id="UP001066276">
    <property type="component" value="Chromosome 6"/>
</dbReference>